<keyword evidence="3 12" id="KW-0479">Metal-binding</keyword>
<feature type="domain" description="C2H2-type" evidence="14">
    <location>
        <begin position="252"/>
        <end position="279"/>
    </location>
</feature>
<evidence type="ECO:0000313" key="16">
    <source>
        <dbReference type="EMBL" id="SSX23649.1"/>
    </source>
</evidence>
<evidence type="ECO:0000256" key="10">
    <source>
        <dbReference type="ARBA" id="ARBA00023242"/>
    </source>
</evidence>
<evidence type="ECO:0000256" key="5">
    <source>
        <dbReference type="ARBA" id="ARBA00022771"/>
    </source>
</evidence>
<dbReference type="SUPFAM" id="SSF57716">
    <property type="entry name" value="Glucocorticoid receptor-like (DNA-binding domain)"/>
    <property type="match status" value="1"/>
</dbReference>
<protein>
    <submittedName>
        <fullName evidence="16">CSON009405 protein</fullName>
    </submittedName>
</protein>
<keyword evidence="5 11" id="KW-0863">Zinc-finger</keyword>
<feature type="domain" description="C2H2-type" evidence="14">
    <location>
        <begin position="313"/>
        <end position="340"/>
    </location>
</feature>
<dbReference type="InterPro" id="IPR036236">
    <property type="entry name" value="Znf_C2H2_sf"/>
</dbReference>
<dbReference type="OMA" id="RIMAFAA"/>
<keyword evidence="10" id="KW-0539">Nucleus</keyword>
<dbReference type="PROSITE" id="PS50157">
    <property type="entry name" value="ZINC_FINGER_C2H2_2"/>
    <property type="match status" value="8"/>
</dbReference>
<dbReference type="PROSITE" id="PS00028">
    <property type="entry name" value="ZINC_FINGER_C2H2_1"/>
    <property type="match status" value="7"/>
</dbReference>
<dbReference type="EMBL" id="UFQT01000372">
    <property type="protein sequence ID" value="SSX23649.1"/>
    <property type="molecule type" value="Genomic_DNA"/>
</dbReference>
<organism evidence="16">
    <name type="scientific">Culicoides sonorensis</name>
    <name type="common">Biting midge</name>
    <dbReference type="NCBI Taxonomy" id="179676"/>
    <lineage>
        <taxon>Eukaryota</taxon>
        <taxon>Metazoa</taxon>
        <taxon>Ecdysozoa</taxon>
        <taxon>Arthropoda</taxon>
        <taxon>Hexapoda</taxon>
        <taxon>Insecta</taxon>
        <taxon>Pterygota</taxon>
        <taxon>Neoptera</taxon>
        <taxon>Endopterygota</taxon>
        <taxon>Diptera</taxon>
        <taxon>Nematocera</taxon>
        <taxon>Chironomoidea</taxon>
        <taxon>Ceratopogonidae</taxon>
        <taxon>Ceratopogoninae</taxon>
        <taxon>Culicoides</taxon>
        <taxon>Monoculicoides</taxon>
    </lineage>
</organism>
<evidence type="ECO:0000256" key="4">
    <source>
        <dbReference type="ARBA" id="ARBA00022737"/>
    </source>
</evidence>
<feature type="domain" description="ZAD" evidence="15">
    <location>
        <begin position="10"/>
        <end position="87"/>
    </location>
</feature>
<evidence type="ECO:0000256" key="6">
    <source>
        <dbReference type="ARBA" id="ARBA00022833"/>
    </source>
</evidence>
<dbReference type="FunFam" id="3.30.160.60:FF:001182">
    <property type="entry name" value="Zinc finger, C2H2 type"/>
    <property type="match status" value="1"/>
</dbReference>
<dbReference type="GO" id="GO:0005634">
    <property type="term" value="C:nucleus"/>
    <property type="evidence" value="ECO:0007669"/>
    <property type="project" value="UniProtKB-SubCell"/>
</dbReference>
<evidence type="ECO:0000259" key="14">
    <source>
        <dbReference type="PROSITE" id="PS50157"/>
    </source>
</evidence>
<dbReference type="GO" id="GO:0008270">
    <property type="term" value="F:zinc ion binding"/>
    <property type="evidence" value="ECO:0007669"/>
    <property type="project" value="UniProtKB-UniRule"/>
</dbReference>
<feature type="compositionally biased region" description="Acidic residues" evidence="13">
    <location>
        <begin position="137"/>
        <end position="146"/>
    </location>
</feature>
<dbReference type="Pfam" id="PF13894">
    <property type="entry name" value="zf-C2H2_4"/>
    <property type="match status" value="1"/>
</dbReference>
<dbReference type="PANTHER" id="PTHR24394:SF29">
    <property type="entry name" value="MYONEURIN"/>
    <property type="match status" value="1"/>
</dbReference>
<dbReference type="InterPro" id="IPR012934">
    <property type="entry name" value="Znf_AD"/>
</dbReference>
<proteinExistence type="inferred from homology"/>
<dbReference type="Gene3D" id="3.30.160.60">
    <property type="entry name" value="Classic Zinc Finger"/>
    <property type="match status" value="8"/>
</dbReference>
<evidence type="ECO:0000256" key="13">
    <source>
        <dbReference type="SAM" id="MobiDB-lite"/>
    </source>
</evidence>
<sequence length="482" mass="57277">MEEIVINFDKACRICMRDTVRKLKSIFNDDTENNLTLADLIGICSSNKVVETDGIPCQICSGCELELKNAYNFRKKCDESYKAFHDLLIRQTEEYENEDHIEIKVEDIENKTMTPRMKYKQNVQEVKEETVTYVEEDLEEEIDDPADSSYEVEQLESDEEAEEKREQDENNQPSSTSKKKTRKVRSNIDPKLTEAINEALDEIKRESGVSFELVNDPETNTKYYVCKICEKKFTRQTHVKRHMLTHSSIKPYKCQHCEKSFNRSDHLQKHAILHSNKYNTYTCDICTNKTFSRPESLKNHMKRHYDEPKPKNFVCETCNKGFTTQKYLDTHIQTHSAPKSFTCKFCSEVFEERKDLHQHNKLHINERPYLCSECGQRFLRNDYLVIHMRRHKGEKPYKCRFCEKSFPRATDLTVHERYHTEEKTHLCNTCGKGFHRSYNLKIHERTHSGKFFLILNYLSLHLFHKSCNRNQTTWYDLLRYKI</sequence>
<dbReference type="FunFam" id="3.30.160.60:FF:000145">
    <property type="entry name" value="Zinc finger protein 574"/>
    <property type="match status" value="1"/>
</dbReference>
<evidence type="ECO:0000256" key="11">
    <source>
        <dbReference type="PROSITE-ProRule" id="PRU00042"/>
    </source>
</evidence>
<feature type="region of interest" description="Disordered" evidence="13">
    <location>
        <begin position="137"/>
        <end position="186"/>
    </location>
</feature>
<evidence type="ECO:0000256" key="1">
    <source>
        <dbReference type="ARBA" id="ARBA00004123"/>
    </source>
</evidence>
<dbReference type="FunFam" id="3.30.160.60:FF:000193">
    <property type="entry name" value="Zinc finger protein 300"/>
    <property type="match status" value="1"/>
</dbReference>
<evidence type="ECO:0000256" key="2">
    <source>
        <dbReference type="ARBA" id="ARBA00006991"/>
    </source>
</evidence>
<dbReference type="Pfam" id="PF07776">
    <property type="entry name" value="zf-AD"/>
    <property type="match status" value="1"/>
</dbReference>
<dbReference type="Pfam" id="PF00096">
    <property type="entry name" value="zf-C2H2"/>
    <property type="match status" value="6"/>
</dbReference>
<comment type="subcellular location">
    <subcellularLocation>
        <location evidence="1">Nucleus</location>
    </subcellularLocation>
</comment>
<reference evidence="16" key="1">
    <citation type="submission" date="2018-07" db="EMBL/GenBank/DDBJ databases">
        <authorList>
            <person name="Quirk P.G."/>
            <person name="Krulwich T.A."/>
        </authorList>
    </citation>
    <scope>NUCLEOTIDE SEQUENCE</scope>
</reference>
<dbReference type="Gene3D" id="3.40.1800.20">
    <property type="match status" value="1"/>
</dbReference>
<feature type="domain" description="C2H2-type" evidence="14">
    <location>
        <begin position="397"/>
        <end position="424"/>
    </location>
</feature>
<evidence type="ECO:0000256" key="3">
    <source>
        <dbReference type="ARBA" id="ARBA00022723"/>
    </source>
</evidence>
<keyword evidence="4" id="KW-0677">Repeat</keyword>
<evidence type="ECO:0000259" key="15">
    <source>
        <dbReference type="PROSITE" id="PS51915"/>
    </source>
</evidence>
<keyword evidence="8" id="KW-0238">DNA-binding</keyword>
<dbReference type="SMART" id="SM00868">
    <property type="entry name" value="zf-AD"/>
    <property type="match status" value="1"/>
</dbReference>
<feature type="domain" description="C2H2-type" evidence="14">
    <location>
        <begin position="281"/>
        <end position="309"/>
    </location>
</feature>
<feature type="domain" description="C2H2-type" evidence="14">
    <location>
        <begin position="369"/>
        <end position="396"/>
    </location>
</feature>
<name>A0A336M3Y1_CULSO</name>
<feature type="domain" description="C2H2-type" evidence="14">
    <location>
        <begin position="224"/>
        <end position="251"/>
    </location>
</feature>
<feature type="domain" description="C2H2-type" evidence="14">
    <location>
        <begin position="425"/>
        <end position="452"/>
    </location>
</feature>
<evidence type="ECO:0000256" key="9">
    <source>
        <dbReference type="ARBA" id="ARBA00023163"/>
    </source>
</evidence>
<dbReference type="InterPro" id="IPR013087">
    <property type="entry name" value="Znf_C2H2_type"/>
</dbReference>
<evidence type="ECO:0000256" key="12">
    <source>
        <dbReference type="PROSITE-ProRule" id="PRU01263"/>
    </source>
</evidence>
<feature type="binding site" evidence="12">
    <location>
        <position position="12"/>
    </location>
    <ligand>
        <name>Zn(2+)</name>
        <dbReference type="ChEBI" id="CHEBI:29105"/>
    </ligand>
</feature>
<gene>
    <name evidence="16" type="primary">CSON009405</name>
</gene>
<evidence type="ECO:0000256" key="8">
    <source>
        <dbReference type="ARBA" id="ARBA00023125"/>
    </source>
</evidence>
<evidence type="ECO:0000256" key="7">
    <source>
        <dbReference type="ARBA" id="ARBA00023015"/>
    </source>
</evidence>
<dbReference type="FunFam" id="3.30.160.60:FF:000303">
    <property type="entry name" value="Zinc finger protein 41"/>
    <property type="match status" value="1"/>
</dbReference>
<dbReference type="SUPFAM" id="SSF57667">
    <property type="entry name" value="beta-beta-alpha zinc fingers"/>
    <property type="match status" value="4"/>
</dbReference>
<dbReference type="AlphaFoldDB" id="A0A336M3Y1"/>
<keyword evidence="9" id="KW-0804">Transcription</keyword>
<feature type="binding site" evidence="12">
    <location>
        <position position="15"/>
    </location>
    <ligand>
        <name>Zn(2+)</name>
        <dbReference type="ChEBI" id="CHEBI:29105"/>
    </ligand>
</feature>
<dbReference type="FunFam" id="3.30.160.60:FF:000608">
    <property type="entry name" value="zinc finger protein 286A isoform X1"/>
    <property type="match status" value="1"/>
</dbReference>
<feature type="domain" description="C2H2-type" evidence="14">
    <location>
        <begin position="341"/>
        <end position="368"/>
    </location>
</feature>
<dbReference type="PANTHER" id="PTHR24394">
    <property type="entry name" value="ZINC FINGER PROTEIN"/>
    <property type="match status" value="1"/>
</dbReference>
<dbReference type="GO" id="GO:0000981">
    <property type="term" value="F:DNA-binding transcription factor activity, RNA polymerase II-specific"/>
    <property type="evidence" value="ECO:0007669"/>
    <property type="project" value="TreeGrafter"/>
</dbReference>
<dbReference type="GO" id="GO:1990837">
    <property type="term" value="F:sequence-specific double-stranded DNA binding"/>
    <property type="evidence" value="ECO:0007669"/>
    <property type="project" value="UniProtKB-ARBA"/>
</dbReference>
<feature type="binding site" evidence="12">
    <location>
        <position position="63"/>
    </location>
    <ligand>
        <name>Zn(2+)</name>
        <dbReference type="ChEBI" id="CHEBI:29105"/>
    </ligand>
</feature>
<dbReference type="SMART" id="SM00355">
    <property type="entry name" value="ZnF_C2H2"/>
    <property type="match status" value="8"/>
</dbReference>
<keyword evidence="6 12" id="KW-0862">Zinc</keyword>
<keyword evidence="7" id="KW-0805">Transcription regulation</keyword>
<dbReference type="VEuPathDB" id="VectorBase:CSON009405"/>
<accession>A0A336M3Y1</accession>
<feature type="binding site" evidence="12">
    <location>
        <position position="60"/>
    </location>
    <ligand>
        <name>Zn(2+)</name>
        <dbReference type="ChEBI" id="CHEBI:29105"/>
    </ligand>
</feature>
<dbReference type="PROSITE" id="PS51915">
    <property type="entry name" value="ZAD"/>
    <property type="match status" value="1"/>
</dbReference>
<comment type="similarity">
    <text evidence="2">Belongs to the krueppel C2H2-type zinc-finger protein family.</text>
</comment>